<evidence type="ECO:0000256" key="12">
    <source>
        <dbReference type="RuleBase" id="RU368089"/>
    </source>
</evidence>
<dbReference type="InterPro" id="IPR004888">
    <property type="entry name" value="Glycoside_hydrolase_63"/>
</dbReference>
<sequence length="821" mass="93762">MRLLALVSSLLAVAASTIANSQSNFESELSFDEYTERSLLWAPYRPNCYFGIRPRNVNESPFMLGIMWFDNSDASGLSRMRHFVEQGDKLQKYGWEVYDPRVGGREVIIDDTNNLNLTIYFTKSHNGENWAVRVHGEPLDPGRGTVASIVVYFNQNGQDGQSRLNKITGEGSGKMLFHGISKELGEYQLTVRDNFGSYYSDASLRTMEIVPGCDSSKTSHLSMTVPDENVWMARDVFLSILSDSVKKIVEEKGAEAVNPSLFPSTFTIRNLYDFPAGNFHYLQKSFDNTSPEGFEFDIIYNALDTKERITSIPDVTNLISRTIDHVETKFAKLFALEPKGQQYHSFALETLSNLLGGIGYFHGTQLVDRVTIFDDEQFEEVKLQHATEEGPLSLFTSVPSRAFFPRGFYWDEGFHLLEIMEYDFDLAFVICSSWFDLIEADSGWIAREVILGDEARSKVPEEFRVQNPNIANPPTLLLAFSEMLDRAIKSQENAALEFPGPVDDEVAADKQTSQLENNPDLLLKYAERIYPKLLKHYNWFKTSQKGFIEEYEEILEDEGILEKIHQEEAYTWRGRTINHCLPSGMDDYPRPQPPDVAELNVDALAWVGIMTRSMRRIAQVLSLKDDETEYQIIENNIIENLDLLHWSEEHKCYCDITTDSLEDGRVFVCHKGYISLLPFALKLMPLGSPKLKHILSLMSDPDEIFSEYGLLSLSRKDEYFGTAENYWRGPVWLNINYLCLDALTYYFPAILTSTAQDLSPEESHAKQLFTSLKANLVKNVFKNWEERGYCYESYDQYTGKGKGIEHFTGWTALVVNIMGNK</sequence>
<dbReference type="EC" id="3.2.1.106" evidence="11 12"/>
<keyword evidence="5 12" id="KW-0256">Endoplasmic reticulum</keyword>
<dbReference type="Gene3D" id="1.50.10.10">
    <property type="match status" value="1"/>
</dbReference>
<keyword evidence="18" id="KW-1185">Reference proteome</keyword>
<evidence type="ECO:0000256" key="5">
    <source>
        <dbReference type="ARBA" id="ARBA00022824"/>
    </source>
</evidence>
<evidence type="ECO:0000256" key="4">
    <source>
        <dbReference type="ARBA" id="ARBA00022801"/>
    </source>
</evidence>
<dbReference type="PANTHER" id="PTHR10412">
    <property type="entry name" value="MANNOSYL-OLIGOSACCHARIDE GLUCOSIDASE"/>
    <property type="match status" value="1"/>
</dbReference>
<dbReference type="SUPFAM" id="SSF48208">
    <property type="entry name" value="Six-hairpin glycosidases"/>
    <property type="match status" value="1"/>
</dbReference>
<keyword evidence="7" id="KW-1133">Transmembrane helix</keyword>
<keyword evidence="3" id="KW-0812">Transmembrane</keyword>
<evidence type="ECO:0000256" key="9">
    <source>
        <dbReference type="ARBA" id="ARBA00023180"/>
    </source>
</evidence>
<dbReference type="InterPro" id="IPR008928">
    <property type="entry name" value="6-hairpin_glycosidase_sf"/>
</dbReference>
<dbReference type="PANTHER" id="PTHR10412:SF11">
    <property type="entry name" value="MANNOSYL-OLIGOSACCHARIDE GLUCOSIDASE"/>
    <property type="match status" value="1"/>
</dbReference>
<evidence type="ECO:0000256" key="14">
    <source>
        <dbReference type="SAM" id="SignalP"/>
    </source>
</evidence>
<dbReference type="InterPro" id="IPR038518">
    <property type="entry name" value="Glyco_hydro_63N_sf"/>
</dbReference>
<keyword evidence="8" id="KW-0472">Membrane</keyword>
<organism evidence="17 18">
    <name type="scientific">Torulaspora globosa</name>
    <dbReference type="NCBI Taxonomy" id="48254"/>
    <lineage>
        <taxon>Eukaryota</taxon>
        <taxon>Fungi</taxon>
        <taxon>Dikarya</taxon>
        <taxon>Ascomycota</taxon>
        <taxon>Saccharomycotina</taxon>
        <taxon>Saccharomycetes</taxon>
        <taxon>Saccharomycetales</taxon>
        <taxon>Saccharomycetaceae</taxon>
        <taxon>Torulaspora</taxon>
    </lineage>
</organism>
<evidence type="ECO:0000256" key="7">
    <source>
        <dbReference type="ARBA" id="ARBA00022989"/>
    </source>
</evidence>
<protein>
    <recommendedName>
        <fullName evidence="11 12">Mannosyl-oligosaccharide glucosidase</fullName>
        <ecNumber evidence="11 12">3.2.1.106</ecNumber>
    </recommendedName>
    <alternativeName>
        <fullName evidence="13">Glucosidase I</fullName>
    </alternativeName>
</protein>
<keyword evidence="4 12" id="KW-0378">Hydrolase</keyword>
<dbReference type="GO" id="GO:0006487">
    <property type="term" value="P:protein N-linked glycosylation"/>
    <property type="evidence" value="ECO:0007669"/>
    <property type="project" value="UniProtKB-UniRule"/>
</dbReference>
<dbReference type="GO" id="GO:0005789">
    <property type="term" value="C:endoplasmic reticulum membrane"/>
    <property type="evidence" value="ECO:0007669"/>
    <property type="project" value="UniProtKB-SubCell"/>
</dbReference>
<proteinExistence type="inferred from homology"/>
<keyword evidence="14" id="KW-0732">Signal</keyword>
<evidence type="ECO:0000256" key="10">
    <source>
        <dbReference type="ARBA" id="ARBA00023295"/>
    </source>
</evidence>
<comment type="pathway">
    <text evidence="13">Glycan metabolism; N-glycan degradation.</text>
</comment>
<evidence type="ECO:0000256" key="2">
    <source>
        <dbReference type="ARBA" id="ARBA00010833"/>
    </source>
</evidence>
<dbReference type="Pfam" id="PF16923">
    <property type="entry name" value="Glyco_hydro_63N"/>
    <property type="match status" value="1"/>
</dbReference>
<evidence type="ECO:0000259" key="16">
    <source>
        <dbReference type="Pfam" id="PF16923"/>
    </source>
</evidence>
<dbReference type="Gene3D" id="2.70.98.110">
    <property type="entry name" value="Glycosyl hydrolase family 63, N-terminal domain"/>
    <property type="match status" value="1"/>
</dbReference>
<feature type="domain" description="Glycosyl hydrolase family 63 N-terminal" evidence="16">
    <location>
        <begin position="38"/>
        <end position="259"/>
    </location>
</feature>
<comment type="similarity">
    <text evidence="2 12">Belongs to the glycosyl hydrolase 63 family.</text>
</comment>
<dbReference type="GO" id="GO:0004573">
    <property type="term" value="F:Glc3Man9GlcNAc2 oligosaccharide glucosidase activity"/>
    <property type="evidence" value="ECO:0007669"/>
    <property type="project" value="UniProtKB-UniRule"/>
</dbReference>
<dbReference type="AlphaFoldDB" id="A0A7H9HTY5"/>
<evidence type="ECO:0000313" key="18">
    <source>
        <dbReference type="Proteomes" id="UP000510647"/>
    </source>
</evidence>
<comment type="catalytic activity">
    <reaction evidence="12">
        <text>N(4)-(alpha-D-Glc-(1-&gt;2)-alpha-D-Glc-(1-&gt;3)-alpha-D-Glc-(1-&gt;3)-alpha-D-Man-(1-&gt;2)-alpha-D-Man-(1-&gt;2)-alpha-D-Man-(1-&gt;3)-[alpha-D-Man-(1-&gt;2)-alpha-D-Man-(1-&gt;3)-[alpha-D-Man-(1-&gt;2)-alpha-D-Man-(1-&gt;6)]-alpha-D-Man-(1-&gt;6)]-beta-D-Man-(1-&gt;4)-beta-D-GlcNAc-(1-&gt;4)-beta-D-GlcNAc)-L-asparaginyl-[protein] + H2O = N(4)-(alpha-D-Glc-(1-&gt;3)-alpha-D-Glc-(1-&gt;3)-alpha-D-Man-(1-&gt;2)-alpha-D-Man-(1-&gt;2)-alpha-D-Man-(1-&gt;3)-[alpha-D-Man-(1-&gt;2)-alpha-D-Man-(1-&gt;3)-[alpha-D-Man-(1-&gt;2)-alpha-D-Man-(1-&gt;6)]-alpha-D-Man-(1-&gt;6)]-beta-D-Man-(1-&gt;4)-beta-D-GlcNAc-(1-&gt;4)-beta-D-GlcNAc)-L-asparaginyl-[protein] + beta-D-glucose</text>
        <dbReference type="Rhea" id="RHEA:55988"/>
        <dbReference type="Rhea" id="RHEA-COMP:12806"/>
        <dbReference type="Rhea" id="RHEA-COMP:14355"/>
        <dbReference type="ChEBI" id="CHEBI:15377"/>
        <dbReference type="ChEBI" id="CHEBI:15903"/>
        <dbReference type="ChEBI" id="CHEBI:59082"/>
        <dbReference type="ChEBI" id="CHEBI:132537"/>
        <dbReference type="EC" id="3.2.1.106"/>
    </reaction>
</comment>
<name>A0A7H9HTY5_9SACH</name>
<dbReference type="InterPro" id="IPR031335">
    <property type="entry name" value="Glyco_hydro_63_C"/>
</dbReference>
<accession>A0A7H9HTY5</accession>
<evidence type="ECO:0000256" key="8">
    <source>
        <dbReference type="ARBA" id="ARBA00023136"/>
    </source>
</evidence>
<evidence type="ECO:0000256" key="11">
    <source>
        <dbReference type="ARBA" id="ARBA00038888"/>
    </source>
</evidence>
<reference evidence="17 18" key="1">
    <citation type="submission" date="2020-06" db="EMBL/GenBank/DDBJ databases">
        <title>The yeast mating-type switching endonuclease HO is a domesticated member of an unorthodox homing genetic element family.</title>
        <authorList>
            <person name="Coughlan A.Y."/>
            <person name="Lombardi L."/>
            <person name="Braun-Galleani S."/>
            <person name="Martos A.R."/>
            <person name="Galeote V."/>
            <person name="Bigey F."/>
            <person name="Dequin S."/>
            <person name="Byrne K.P."/>
            <person name="Wolfe K.H."/>
        </authorList>
    </citation>
    <scope>NUCLEOTIDE SEQUENCE [LARGE SCALE GENOMIC DNA]</scope>
    <source>
        <strain evidence="17 18">CBS2947</strain>
    </source>
</reference>
<evidence type="ECO:0000256" key="1">
    <source>
        <dbReference type="ARBA" id="ARBA00004648"/>
    </source>
</evidence>
<feature type="domain" description="Glycosyl hydrolase family 63 C-terminal" evidence="15">
    <location>
        <begin position="315"/>
        <end position="819"/>
    </location>
</feature>
<dbReference type="EMBL" id="CP059269">
    <property type="protein sequence ID" value="QLQ79822.1"/>
    <property type="molecule type" value="Genomic_DNA"/>
</dbReference>
<dbReference type="InterPro" id="IPR012341">
    <property type="entry name" value="6hp_glycosidase-like_sf"/>
</dbReference>
<evidence type="ECO:0000256" key="3">
    <source>
        <dbReference type="ARBA" id="ARBA00022692"/>
    </source>
</evidence>
<keyword evidence="10 12" id="KW-0326">Glycosidase</keyword>
<evidence type="ECO:0000256" key="13">
    <source>
        <dbReference type="RuleBase" id="RU369107"/>
    </source>
</evidence>
<evidence type="ECO:0000256" key="6">
    <source>
        <dbReference type="ARBA" id="ARBA00022968"/>
    </source>
</evidence>
<evidence type="ECO:0000313" key="17">
    <source>
        <dbReference type="EMBL" id="QLQ79822.1"/>
    </source>
</evidence>
<dbReference type="Pfam" id="PF03200">
    <property type="entry name" value="Glyco_hydro_63"/>
    <property type="match status" value="1"/>
</dbReference>
<dbReference type="OrthoDB" id="410058at2759"/>
<dbReference type="InterPro" id="IPR031631">
    <property type="entry name" value="Glyco_hydro_63N"/>
</dbReference>
<comment type="function">
    <text evidence="12">Cleaves the distal alpha 1,2-linked glucose residue from the Glc(3)Man(9)GlcNAc(2) oligosaccharide precursor.</text>
</comment>
<keyword evidence="6" id="KW-0735">Signal-anchor</keyword>
<gene>
    <name evidence="17" type="ORF">HG537_0C04710</name>
</gene>
<keyword evidence="9 13" id="KW-0325">Glycoprotein</keyword>
<feature type="signal peptide" evidence="14">
    <location>
        <begin position="1"/>
        <end position="19"/>
    </location>
</feature>
<evidence type="ECO:0000259" key="15">
    <source>
        <dbReference type="Pfam" id="PF03200"/>
    </source>
</evidence>
<dbReference type="GO" id="GO:0009311">
    <property type="term" value="P:oligosaccharide metabolic process"/>
    <property type="evidence" value="ECO:0007669"/>
    <property type="project" value="UniProtKB-UniRule"/>
</dbReference>
<comment type="subcellular location">
    <subcellularLocation>
        <location evidence="1 12">Endoplasmic reticulum membrane</location>
        <topology evidence="1 12">Single-pass type II membrane protein</topology>
    </subcellularLocation>
</comment>
<dbReference type="Proteomes" id="UP000510647">
    <property type="component" value="Chromosome 3"/>
</dbReference>
<feature type="chain" id="PRO_5028869644" description="Mannosyl-oligosaccharide glucosidase" evidence="14">
    <location>
        <begin position="20"/>
        <end position="821"/>
    </location>
</feature>